<dbReference type="GO" id="GO:0005886">
    <property type="term" value="C:plasma membrane"/>
    <property type="evidence" value="ECO:0007669"/>
    <property type="project" value="UniProtKB-SubCell"/>
</dbReference>
<dbReference type="InterPro" id="IPR002797">
    <property type="entry name" value="Polysacc_synth"/>
</dbReference>
<proteinExistence type="predicted"/>
<feature type="transmembrane region" description="Helical" evidence="6">
    <location>
        <begin position="117"/>
        <end position="136"/>
    </location>
</feature>
<dbReference type="Pfam" id="PF01943">
    <property type="entry name" value="Polysacc_synt"/>
    <property type="match status" value="1"/>
</dbReference>
<dbReference type="OrthoDB" id="88014at2"/>
<sequence>MIKKIISSKVFKNFSYLTLGTAISQILSLITVLKITRVLHPDDYGLYTFIIAQGALLVTIADLGIQTIVVRAISRDPDKTNDLVINGIYIRGLALVVVSGIYVLYNFMLGELTQVELFYVFAFALITCLGKLYEIVFIGYQRMLPTSVINLVYGVLWFVVVFIMPESFMTVPTLMIFFLAVNLLKNATYYFSLKHYKMLTGKVDNFFTSSYNLLQESWPYFALTLVMLPYRKFANNFLDINSSIDEVGFYNLSEKFTGPISMVLDIGLIAIFPNLSAMWVSEKSKFFKVINVGFKYYMLLGILMAFLFTMFAHEILSFLFSPSYLPAVIVCQIQIWFLLLSSIDSMIGTILGATNNEKKIFQLGLINSIVSTPIIFYGSYYGALGLSVAYLITFGLYQFYIWYVFRKAVNVVIEKKLLMWALAISLFVVSYFVVSGFGLALKILISIPIVVFVVFMTVGKKHILKMIK</sequence>
<evidence type="ECO:0000256" key="6">
    <source>
        <dbReference type="SAM" id="Phobius"/>
    </source>
</evidence>
<organism evidence="7 8">
    <name type="scientific">Mongoliibacter ruber</name>
    <dbReference type="NCBI Taxonomy" id="1750599"/>
    <lineage>
        <taxon>Bacteria</taxon>
        <taxon>Pseudomonadati</taxon>
        <taxon>Bacteroidota</taxon>
        <taxon>Cytophagia</taxon>
        <taxon>Cytophagales</taxon>
        <taxon>Cyclobacteriaceae</taxon>
        <taxon>Mongoliibacter</taxon>
    </lineage>
</organism>
<name>A0A2T0WW09_9BACT</name>
<evidence type="ECO:0000256" key="3">
    <source>
        <dbReference type="ARBA" id="ARBA00022692"/>
    </source>
</evidence>
<keyword evidence="2" id="KW-1003">Cell membrane</keyword>
<feature type="transmembrane region" description="Helical" evidence="6">
    <location>
        <begin position="213"/>
        <end position="230"/>
    </location>
</feature>
<dbReference type="Proteomes" id="UP000238157">
    <property type="component" value="Unassembled WGS sequence"/>
</dbReference>
<evidence type="ECO:0000313" key="7">
    <source>
        <dbReference type="EMBL" id="PRY90883.1"/>
    </source>
</evidence>
<feature type="transmembrane region" description="Helical" evidence="6">
    <location>
        <begin position="83"/>
        <end position="105"/>
    </location>
</feature>
<evidence type="ECO:0000256" key="4">
    <source>
        <dbReference type="ARBA" id="ARBA00022989"/>
    </source>
</evidence>
<gene>
    <name evidence="7" type="ORF">CLW00_101558</name>
</gene>
<feature type="transmembrane region" description="Helical" evidence="6">
    <location>
        <begin position="148"/>
        <end position="165"/>
    </location>
</feature>
<protein>
    <submittedName>
        <fullName evidence="7">O-antigen/teichoic acid export membrane protein</fullName>
    </submittedName>
</protein>
<comment type="subcellular location">
    <subcellularLocation>
        <location evidence="1">Cell membrane</location>
        <topology evidence="1">Multi-pass membrane protein</topology>
    </subcellularLocation>
</comment>
<evidence type="ECO:0000256" key="2">
    <source>
        <dbReference type="ARBA" id="ARBA00022475"/>
    </source>
</evidence>
<keyword evidence="8" id="KW-1185">Reference proteome</keyword>
<feature type="transmembrane region" description="Helical" evidence="6">
    <location>
        <begin position="360"/>
        <end position="380"/>
    </location>
</feature>
<evidence type="ECO:0000256" key="5">
    <source>
        <dbReference type="ARBA" id="ARBA00023136"/>
    </source>
</evidence>
<dbReference type="AlphaFoldDB" id="A0A2T0WW09"/>
<feature type="transmembrane region" description="Helical" evidence="6">
    <location>
        <begin position="45"/>
        <end position="71"/>
    </location>
</feature>
<dbReference type="RefSeq" id="WP_106132085.1">
    <property type="nucleotide sequence ID" value="NZ_PVTR01000001.1"/>
</dbReference>
<feature type="transmembrane region" description="Helical" evidence="6">
    <location>
        <begin position="417"/>
        <end position="434"/>
    </location>
</feature>
<dbReference type="PANTHER" id="PTHR30250">
    <property type="entry name" value="PST FAMILY PREDICTED COLANIC ACID TRANSPORTER"/>
    <property type="match status" value="1"/>
</dbReference>
<feature type="transmembrane region" description="Helical" evidence="6">
    <location>
        <begin position="440"/>
        <end position="458"/>
    </location>
</feature>
<keyword evidence="3 6" id="KW-0812">Transmembrane</keyword>
<comment type="caution">
    <text evidence="7">The sequence shown here is derived from an EMBL/GenBank/DDBJ whole genome shotgun (WGS) entry which is preliminary data.</text>
</comment>
<keyword evidence="5 6" id="KW-0472">Membrane</keyword>
<accession>A0A2T0WW09</accession>
<dbReference type="InterPro" id="IPR050833">
    <property type="entry name" value="Poly_Biosynth_Transport"/>
</dbReference>
<feature type="transmembrane region" description="Helical" evidence="6">
    <location>
        <begin position="171"/>
        <end position="192"/>
    </location>
</feature>
<feature type="transmembrane region" description="Helical" evidence="6">
    <location>
        <begin position="386"/>
        <end position="405"/>
    </location>
</feature>
<evidence type="ECO:0000313" key="8">
    <source>
        <dbReference type="Proteomes" id="UP000238157"/>
    </source>
</evidence>
<feature type="transmembrane region" description="Helical" evidence="6">
    <location>
        <begin position="296"/>
        <end position="321"/>
    </location>
</feature>
<feature type="transmembrane region" description="Helical" evidence="6">
    <location>
        <begin position="14"/>
        <end position="33"/>
    </location>
</feature>
<keyword evidence="4 6" id="KW-1133">Transmembrane helix</keyword>
<dbReference type="PANTHER" id="PTHR30250:SF11">
    <property type="entry name" value="O-ANTIGEN TRANSPORTER-RELATED"/>
    <property type="match status" value="1"/>
</dbReference>
<evidence type="ECO:0000256" key="1">
    <source>
        <dbReference type="ARBA" id="ARBA00004651"/>
    </source>
</evidence>
<dbReference type="EMBL" id="PVTR01000001">
    <property type="protein sequence ID" value="PRY90883.1"/>
    <property type="molecule type" value="Genomic_DNA"/>
</dbReference>
<reference evidence="7 8" key="1">
    <citation type="submission" date="2018-03" db="EMBL/GenBank/DDBJ databases">
        <title>Genomic Encyclopedia of Archaeal and Bacterial Type Strains, Phase II (KMG-II): from individual species to whole genera.</title>
        <authorList>
            <person name="Goeker M."/>
        </authorList>
    </citation>
    <scope>NUCLEOTIDE SEQUENCE [LARGE SCALE GENOMIC DNA]</scope>
    <source>
        <strain evidence="7 8">DSM 27929</strain>
    </source>
</reference>
<feature type="transmembrane region" description="Helical" evidence="6">
    <location>
        <begin position="256"/>
        <end position="275"/>
    </location>
</feature>